<protein>
    <submittedName>
        <fullName evidence="2">Uncharacterized protein</fullName>
    </submittedName>
</protein>
<accession>A0A2M8EY86</accession>
<evidence type="ECO:0000313" key="2">
    <source>
        <dbReference type="EMBL" id="PJC31288.1"/>
    </source>
</evidence>
<keyword evidence="1" id="KW-1133">Transmembrane helix</keyword>
<feature type="transmembrane region" description="Helical" evidence="1">
    <location>
        <begin position="129"/>
        <end position="152"/>
    </location>
</feature>
<feature type="transmembrane region" description="Helical" evidence="1">
    <location>
        <begin position="100"/>
        <end position="123"/>
    </location>
</feature>
<feature type="transmembrane region" description="Helical" evidence="1">
    <location>
        <begin position="164"/>
        <end position="184"/>
    </location>
</feature>
<evidence type="ECO:0000256" key="1">
    <source>
        <dbReference type="SAM" id="Phobius"/>
    </source>
</evidence>
<organism evidence="2 3">
    <name type="scientific">Candidatus Roizmanbacteria bacterium CG_4_9_14_0_2_um_filter_39_13</name>
    <dbReference type="NCBI Taxonomy" id="1974839"/>
    <lineage>
        <taxon>Bacteria</taxon>
        <taxon>Candidatus Roizmaniibacteriota</taxon>
    </lineage>
</organism>
<gene>
    <name evidence="2" type="ORF">CO051_04245</name>
</gene>
<evidence type="ECO:0000313" key="3">
    <source>
        <dbReference type="Proteomes" id="UP000231383"/>
    </source>
</evidence>
<sequence length="187" mass="20547">MKKFEDLNKGDQIKADLYSRPNAMNGKYRTGQIFELDNLAEIKDNDIFLLETLKVRADSADKIIAEAEAQGKDTSDINIMKELGEKINALGKPIHRSESIMTAIMNTIQLMITYGIVAGVWGLVFKKSFLVFGLYGAIAGLLISLLFVAPVVAFQRTKERIKDISFGAGSMLVTPAIYIGIVGLESV</sequence>
<dbReference type="EMBL" id="PFSC01000116">
    <property type="protein sequence ID" value="PJC31288.1"/>
    <property type="molecule type" value="Genomic_DNA"/>
</dbReference>
<reference evidence="3" key="1">
    <citation type="submission" date="2017-09" db="EMBL/GenBank/DDBJ databases">
        <title>Depth-based differentiation of microbial function through sediment-hosted aquifers and enrichment of novel symbionts in the deep terrestrial subsurface.</title>
        <authorList>
            <person name="Probst A.J."/>
            <person name="Ladd B."/>
            <person name="Jarett J.K."/>
            <person name="Geller-Mcgrath D.E."/>
            <person name="Sieber C.M.K."/>
            <person name="Emerson J.B."/>
            <person name="Anantharaman K."/>
            <person name="Thomas B.C."/>
            <person name="Malmstrom R."/>
            <person name="Stieglmeier M."/>
            <person name="Klingl A."/>
            <person name="Woyke T."/>
            <person name="Ryan C.M."/>
            <person name="Banfield J.F."/>
        </authorList>
    </citation>
    <scope>NUCLEOTIDE SEQUENCE [LARGE SCALE GENOMIC DNA]</scope>
</reference>
<proteinExistence type="predicted"/>
<name>A0A2M8EY86_9BACT</name>
<keyword evidence="1" id="KW-0812">Transmembrane</keyword>
<dbReference type="AlphaFoldDB" id="A0A2M8EY86"/>
<comment type="caution">
    <text evidence="2">The sequence shown here is derived from an EMBL/GenBank/DDBJ whole genome shotgun (WGS) entry which is preliminary data.</text>
</comment>
<keyword evidence="1" id="KW-0472">Membrane</keyword>
<dbReference type="Proteomes" id="UP000231383">
    <property type="component" value="Unassembled WGS sequence"/>
</dbReference>